<reference evidence="3" key="1">
    <citation type="submission" date="2019-06" db="EMBL/GenBank/DDBJ databases">
        <title>Draft genome sequence of the griseofulvin-producing fungus Xylaria cubensis strain G536.</title>
        <authorList>
            <person name="Mead M.E."/>
            <person name="Raja H.A."/>
            <person name="Steenwyk J.L."/>
            <person name="Knowles S.L."/>
            <person name="Oberlies N.H."/>
            <person name="Rokas A."/>
        </authorList>
    </citation>
    <scope>NUCLEOTIDE SEQUENCE [LARGE SCALE GENOMIC DNA]</scope>
    <source>
        <strain evidence="3">G536</strain>
    </source>
</reference>
<gene>
    <name evidence="2" type="ORF">FHL15_004655</name>
</gene>
<protein>
    <submittedName>
        <fullName evidence="2">Uncharacterized protein</fullName>
    </submittedName>
</protein>
<sequence>MAFDMKYVLVPLFIGASFFGFRATIGTMLGNGLSVTLSSVSSGATASLKGAPSPFLTSYTGVSAVDFQLCAMISFFSAIIDGNVSWDATMFYVWGMAQFAAAWTLLVLEGKRAGNRGRIVSWVGTMGFLFQNLTWTFTVPLYLALHLVTSPVAKLKKGDGEGARRSLFVYLWDLALLPMAVTLTFIVPAIFMSMPRLFDQEAATHYKWIAFWQPFPVWTVLALGFLHYGCYYTLGSLSPVDEENEPTTNGHGYMVAVKGVYEFMLSLCGASHLPIVLLTVMPEAGREFLSHAFPYYAPVIRGLSFSKTFVPIPWYDAPSIDPASYRSGDPGLLAQHFLHYDFYVGTFPILIWSMYLYQRTVKDASLGKMLSRAGFWFLVGGPAAAAIILNWDRDAVTEEGEEELKKKIEQDIARSRQQEGRKTK</sequence>
<dbReference type="STRING" id="2512241.A0A553I2S1"/>
<feature type="transmembrane region" description="Helical" evidence="1">
    <location>
        <begin position="167"/>
        <end position="194"/>
    </location>
</feature>
<evidence type="ECO:0000313" key="2">
    <source>
        <dbReference type="EMBL" id="TRX94500.1"/>
    </source>
</evidence>
<feature type="transmembrane region" description="Helical" evidence="1">
    <location>
        <begin position="369"/>
        <end position="389"/>
    </location>
</feature>
<dbReference type="AlphaFoldDB" id="A0A553I2S1"/>
<keyword evidence="1" id="KW-0812">Transmembrane</keyword>
<name>A0A553I2S1_9PEZI</name>
<keyword evidence="1" id="KW-1133">Transmembrane helix</keyword>
<evidence type="ECO:0000313" key="3">
    <source>
        <dbReference type="Proteomes" id="UP000319160"/>
    </source>
</evidence>
<feature type="transmembrane region" description="Helical" evidence="1">
    <location>
        <begin position="215"/>
        <end position="234"/>
    </location>
</feature>
<accession>A0A553I2S1</accession>
<feature type="transmembrane region" description="Helical" evidence="1">
    <location>
        <begin position="120"/>
        <end position="147"/>
    </location>
</feature>
<feature type="transmembrane region" description="Helical" evidence="1">
    <location>
        <begin position="91"/>
        <end position="108"/>
    </location>
</feature>
<dbReference type="OrthoDB" id="9993796at2759"/>
<dbReference type="Proteomes" id="UP000319160">
    <property type="component" value="Unassembled WGS sequence"/>
</dbReference>
<dbReference type="EMBL" id="VFLP01000022">
    <property type="protein sequence ID" value="TRX94500.1"/>
    <property type="molecule type" value="Genomic_DNA"/>
</dbReference>
<comment type="caution">
    <text evidence="2">The sequence shown here is derived from an EMBL/GenBank/DDBJ whole genome shotgun (WGS) entry which is preliminary data.</text>
</comment>
<organism evidence="2 3">
    <name type="scientific">Xylaria flabelliformis</name>
    <dbReference type="NCBI Taxonomy" id="2512241"/>
    <lineage>
        <taxon>Eukaryota</taxon>
        <taxon>Fungi</taxon>
        <taxon>Dikarya</taxon>
        <taxon>Ascomycota</taxon>
        <taxon>Pezizomycotina</taxon>
        <taxon>Sordariomycetes</taxon>
        <taxon>Xylariomycetidae</taxon>
        <taxon>Xylariales</taxon>
        <taxon>Xylariaceae</taxon>
        <taxon>Xylaria</taxon>
    </lineage>
</organism>
<proteinExistence type="predicted"/>
<evidence type="ECO:0000256" key="1">
    <source>
        <dbReference type="SAM" id="Phobius"/>
    </source>
</evidence>
<feature type="transmembrane region" description="Helical" evidence="1">
    <location>
        <begin position="337"/>
        <end position="357"/>
    </location>
</feature>
<keyword evidence="3" id="KW-1185">Reference proteome</keyword>
<feature type="transmembrane region" description="Helical" evidence="1">
    <location>
        <begin position="263"/>
        <end position="281"/>
    </location>
</feature>
<keyword evidence="1" id="KW-0472">Membrane</keyword>